<evidence type="ECO:0000256" key="2">
    <source>
        <dbReference type="ARBA" id="ARBA00023015"/>
    </source>
</evidence>
<dbReference type="Pfam" id="PF03634">
    <property type="entry name" value="TCP"/>
    <property type="match status" value="1"/>
</dbReference>
<feature type="compositionally biased region" description="Acidic residues" evidence="6">
    <location>
        <begin position="26"/>
        <end position="38"/>
    </location>
</feature>
<feature type="region of interest" description="Disordered" evidence="6">
    <location>
        <begin position="20"/>
        <end position="40"/>
    </location>
</feature>
<keyword evidence="3" id="KW-0238">DNA-binding</keyword>
<proteinExistence type="predicted"/>
<evidence type="ECO:0000313" key="8">
    <source>
        <dbReference type="EMBL" id="GMH01710.1"/>
    </source>
</evidence>
<comment type="caution">
    <text evidence="8">The sequence shown here is derived from an EMBL/GenBank/DDBJ whole genome shotgun (WGS) entry which is preliminary data.</text>
</comment>
<sequence length="353" mass="37624">MEEHQNSHCRSKNIRLQLLEQRLEQEQEEEKDDDDDDEKICSSSSYASLFVIAGARCDTSSSRPDPTQKPTTDPPRKPRPKRASTKDRHIKVDGRGRRIRMPAQCAARVFQLTRELGHKTDGETIEWLLQQAEPSVIAATGTGTIPANFTSLNLSLRSSGSSMSAGSHVRSGGFHNPDFSVSQNSTDPQRRLLFAPGFGLSSSTTLNLQSGHVNANAMMDVSDAADTCLGRKRGPDDNPCQSDQMAGFVSELAGSVSGSGLATHGQGPATVWTITNNPGNGDGNVLSGEAMWAFPSTSSGGLHFINFPNPMTLLSGHQPGSGGIGVVGSHNYGSSGGADGQLAPLYPNLKFME</sequence>
<dbReference type="Proteomes" id="UP001279734">
    <property type="component" value="Unassembled WGS sequence"/>
</dbReference>
<evidence type="ECO:0000256" key="3">
    <source>
        <dbReference type="ARBA" id="ARBA00023125"/>
    </source>
</evidence>
<dbReference type="GO" id="GO:0043565">
    <property type="term" value="F:sequence-specific DNA binding"/>
    <property type="evidence" value="ECO:0007669"/>
    <property type="project" value="TreeGrafter"/>
</dbReference>
<name>A0AAD3XDZ4_NEPGR</name>
<evidence type="ECO:0000256" key="6">
    <source>
        <dbReference type="SAM" id="MobiDB-lite"/>
    </source>
</evidence>
<accession>A0AAD3XDZ4</accession>
<organism evidence="8 9">
    <name type="scientific">Nepenthes gracilis</name>
    <name type="common">Slender pitcher plant</name>
    <dbReference type="NCBI Taxonomy" id="150966"/>
    <lineage>
        <taxon>Eukaryota</taxon>
        <taxon>Viridiplantae</taxon>
        <taxon>Streptophyta</taxon>
        <taxon>Embryophyta</taxon>
        <taxon>Tracheophyta</taxon>
        <taxon>Spermatophyta</taxon>
        <taxon>Magnoliopsida</taxon>
        <taxon>eudicotyledons</taxon>
        <taxon>Gunneridae</taxon>
        <taxon>Pentapetalae</taxon>
        <taxon>Caryophyllales</taxon>
        <taxon>Nepenthaceae</taxon>
        <taxon>Nepenthes</taxon>
    </lineage>
</organism>
<dbReference type="EMBL" id="BSYO01000003">
    <property type="protein sequence ID" value="GMH01710.1"/>
    <property type="molecule type" value="Genomic_DNA"/>
</dbReference>
<dbReference type="GO" id="GO:0003700">
    <property type="term" value="F:DNA-binding transcription factor activity"/>
    <property type="evidence" value="ECO:0007669"/>
    <property type="project" value="InterPro"/>
</dbReference>
<evidence type="ECO:0000256" key="4">
    <source>
        <dbReference type="ARBA" id="ARBA00023163"/>
    </source>
</evidence>
<feature type="region of interest" description="Disordered" evidence="6">
    <location>
        <begin position="55"/>
        <end position="91"/>
    </location>
</feature>
<evidence type="ECO:0000313" key="9">
    <source>
        <dbReference type="Proteomes" id="UP001279734"/>
    </source>
</evidence>
<feature type="compositionally biased region" description="Low complexity" evidence="6">
    <location>
        <begin position="162"/>
        <end position="172"/>
    </location>
</feature>
<feature type="domain" description="TCP" evidence="7">
    <location>
        <begin position="85"/>
        <end position="139"/>
    </location>
</feature>
<protein>
    <recommendedName>
        <fullName evidence="7">TCP domain-containing protein</fullName>
    </recommendedName>
</protein>
<evidence type="ECO:0000256" key="1">
    <source>
        <dbReference type="ARBA" id="ARBA00004123"/>
    </source>
</evidence>
<dbReference type="PANTHER" id="PTHR31072">
    <property type="entry name" value="TRANSCRIPTION FACTOR TCP4-RELATED"/>
    <property type="match status" value="1"/>
</dbReference>
<dbReference type="InterPro" id="IPR017887">
    <property type="entry name" value="TF_TCP_subgr"/>
</dbReference>
<evidence type="ECO:0000256" key="5">
    <source>
        <dbReference type="ARBA" id="ARBA00023242"/>
    </source>
</evidence>
<reference evidence="8" key="1">
    <citation type="submission" date="2023-05" db="EMBL/GenBank/DDBJ databases">
        <title>Nepenthes gracilis genome sequencing.</title>
        <authorList>
            <person name="Fukushima K."/>
        </authorList>
    </citation>
    <scope>NUCLEOTIDE SEQUENCE</scope>
    <source>
        <strain evidence="8">SING2019-196</strain>
    </source>
</reference>
<dbReference type="PROSITE" id="PS51369">
    <property type="entry name" value="TCP"/>
    <property type="match status" value="1"/>
</dbReference>
<dbReference type="GO" id="GO:0005634">
    <property type="term" value="C:nucleus"/>
    <property type="evidence" value="ECO:0007669"/>
    <property type="project" value="UniProtKB-SubCell"/>
</dbReference>
<keyword evidence="2" id="KW-0805">Transcription regulation</keyword>
<dbReference type="PANTHER" id="PTHR31072:SF170">
    <property type="entry name" value="TRANSCRIPTION FACTOR TCP15-RELATED"/>
    <property type="match status" value="1"/>
</dbReference>
<comment type="subcellular location">
    <subcellularLocation>
        <location evidence="1">Nucleus</location>
    </subcellularLocation>
</comment>
<keyword evidence="9" id="KW-1185">Reference proteome</keyword>
<keyword evidence="4" id="KW-0804">Transcription</keyword>
<gene>
    <name evidence="8" type="ORF">Nepgr_003549</name>
</gene>
<feature type="region of interest" description="Disordered" evidence="6">
    <location>
        <begin position="162"/>
        <end position="185"/>
    </location>
</feature>
<evidence type="ECO:0000259" key="7">
    <source>
        <dbReference type="PROSITE" id="PS51369"/>
    </source>
</evidence>
<dbReference type="InterPro" id="IPR005333">
    <property type="entry name" value="Transcription_factor_TCP"/>
</dbReference>
<keyword evidence="5" id="KW-0539">Nucleus</keyword>
<dbReference type="AlphaFoldDB" id="A0AAD3XDZ4"/>